<dbReference type="InterPro" id="IPR040059">
    <property type="entry name" value="PUM3"/>
</dbReference>
<dbReference type="OrthoDB" id="497380at2759"/>
<proteinExistence type="predicted"/>
<feature type="region of interest" description="Disordered" evidence="6">
    <location>
        <begin position="276"/>
        <end position="395"/>
    </location>
</feature>
<dbReference type="GO" id="GO:0003729">
    <property type="term" value="F:mRNA binding"/>
    <property type="evidence" value="ECO:0007669"/>
    <property type="project" value="TreeGrafter"/>
</dbReference>
<dbReference type="InterPro" id="IPR016024">
    <property type="entry name" value="ARM-type_fold"/>
</dbReference>
<evidence type="ECO:0000256" key="3">
    <source>
        <dbReference type="ARBA" id="ARBA00022737"/>
    </source>
</evidence>
<keyword evidence="7" id="KW-0812">Transmembrane</keyword>
<comment type="function">
    <text evidence="5">RNA-binding nucleolar protein required for pre-rRNA processing. Involved in production of 18S rRNA and assembly of small ribosomal subunit.</text>
</comment>
<evidence type="ECO:0000256" key="7">
    <source>
        <dbReference type="SAM" id="Phobius"/>
    </source>
</evidence>
<dbReference type="Proteomes" id="UP000008383">
    <property type="component" value="Unassembled WGS sequence"/>
</dbReference>
<feature type="compositionally biased region" description="Low complexity" evidence="6">
    <location>
        <begin position="358"/>
        <end position="370"/>
    </location>
</feature>
<dbReference type="SUPFAM" id="SSF48371">
    <property type="entry name" value="ARM repeat"/>
    <property type="match status" value="1"/>
</dbReference>
<dbReference type="InterPro" id="IPR033133">
    <property type="entry name" value="PUM-HD"/>
</dbReference>
<evidence type="ECO:0000256" key="6">
    <source>
        <dbReference type="SAM" id="MobiDB-lite"/>
    </source>
</evidence>
<dbReference type="SMART" id="SM00025">
    <property type="entry name" value="Pumilio"/>
    <property type="match status" value="4"/>
</dbReference>
<dbReference type="AlphaFoldDB" id="D4D9Y5"/>
<feature type="compositionally biased region" description="Low complexity" evidence="6">
    <location>
        <begin position="90"/>
        <end position="102"/>
    </location>
</feature>
<feature type="compositionally biased region" description="Acidic residues" evidence="6">
    <location>
        <begin position="310"/>
        <end position="350"/>
    </location>
</feature>
<feature type="compositionally biased region" description="Polar residues" evidence="6">
    <location>
        <begin position="33"/>
        <end position="43"/>
    </location>
</feature>
<feature type="domain" description="PUM-HD" evidence="8">
    <location>
        <begin position="400"/>
        <end position="768"/>
    </location>
</feature>
<protein>
    <recommendedName>
        <fullName evidence="8">PUM-HD domain-containing protein</fullName>
    </recommendedName>
</protein>
<evidence type="ECO:0000313" key="10">
    <source>
        <dbReference type="Proteomes" id="UP000008383"/>
    </source>
</evidence>
<comment type="caution">
    <text evidence="9">The sequence shown here is derived from an EMBL/GenBank/DDBJ whole genome shotgun (WGS) entry which is preliminary data.</text>
</comment>
<dbReference type="KEGG" id="tve:TRV_03928"/>
<dbReference type="InterPro" id="IPR001313">
    <property type="entry name" value="Pumilio_RNA-bd_rpt"/>
</dbReference>
<dbReference type="Gene3D" id="1.25.10.10">
    <property type="entry name" value="Leucine-rich Repeat Variant"/>
    <property type="match status" value="1"/>
</dbReference>
<dbReference type="PANTHER" id="PTHR13389">
    <property type="entry name" value="PUMILIO HOMOLOG 3"/>
    <property type="match status" value="1"/>
</dbReference>
<keyword evidence="4" id="KW-0694">RNA-binding</keyword>
<feature type="transmembrane region" description="Helical" evidence="7">
    <location>
        <begin position="202"/>
        <end position="229"/>
    </location>
</feature>
<evidence type="ECO:0000256" key="5">
    <source>
        <dbReference type="ARBA" id="ARBA00024893"/>
    </source>
</evidence>
<feature type="compositionally biased region" description="Basic residues" evidence="6">
    <location>
        <begin position="162"/>
        <end position="172"/>
    </location>
</feature>
<evidence type="ECO:0000256" key="1">
    <source>
        <dbReference type="ARBA" id="ARBA00022517"/>
    </source>
</evidence>
<dbReference type="InterPro" id="IPR011989">
    <property type="entry name" value="ARM-like"/>
</dbReference>
<feature type="region of interest" description="Disordered" evidence="6">
    <location>
        <begin position="77"/>
        <end position="172"/>
    </location>
</feature>
<evidence type="ECO:0000256" key="2">
    <source>
        <dbReference type="ARBA" id="ARBA00022552"/>
    </source>
</evidence>
<feature type="compositionally biased region" description="Polar residues" evidence="6">
    <location>
        <begin position="103"/>
        <end position="120"/>
    </location>
</feature>
<accession>D4D9Y5</accession>
<dbReference type="PROSITE" id="PS50303">
    <property type="entry name" value="PUM_HD"/>
    <property type="match status" value="1"/>
</dbReference>
<feature type="compositionally biased region" description="Basic and acidic residues" evidence="6">
    <location>
        <begin position="373"/>
        <end position="390"/>
    </location>
</feature>
<dbReference type="RefSeq" id="XP_003021980.1">
    <property type="nucleotide sequence ID" value="XM_003021934.1"/>
</dbReference>
<dbReference type="Pfam" id="PF08144">
    <property type="entry name" value="CPL"/>
    <property type="match status" value="1"/>
</dbReference>
<reference evidence="10" key="1">
    <citation type="journal article" date="2011" name="Genome Biol.">
        <title>Comparative and functional genomics provide insights into the pathogenicity of dermatophytic fungi.</title>
        <authorList>
            <person name="Burmester A."/>
            <person name="Shelest E."/>
            <person name="Gloeckner G."/>
            <person name="Heddergott C."/>
            <person name="Schindler S."/>
            <person name="Staib P."/>
            <person name="Heidel A."/>
            <person name="Felder M."/>
            <person name="Petzold A."/>
            <person name="Szafranski K."/>
            <person name="Feuermann M."/>
            <person name="Pedruzzi I."/>
            <person name="Priebe S."/>
            <person name="Groth M."/>
            <person name="Winkler R."/>
            <person name="Li W."/>
            <person name="Kniemeyer O."/>
            <person name="Schroeckh V."/>
            <person name="Hertweck C."/>
            <person name="Hube B."/>
            <person name="White T.C."/>
            <person name="Platzer M."/>
            <person name="Guthke R."/>
            <person name="Heitman J."/>
            <person name="Woestemeyer J."/>
            <person name="Zipfel P.F."/>
            <person name="Monod M."/>
            <person name="Brakhage A.A."/>
        </authorList>
    </citation>
    <scope>NUCLEOTIDE SEQUENCE [LARGE SCALE GENOMIC DNA]</scope>
    <source>
        <strain evidence="10">HKI 0517</strain>
    </source>
</reference>
<keyword evidence="1" id="KW-0690">Ribosome biogenesis</keyword>
<name>D4D9Y5_TRIVH</name>
<keyword evidence="10" id="KW-1185">Reference proteome</keyword>
<evidence type="ECO:0000313" key="9">
    <source>
        <dbReference type="EMBL" id="EFE41362.1"/>
    </source>
</evidence>
<feature type="region of interest" description="Disordered" evidence="6">
    <location>
        <begin position="33"/>
        <end position="57"/>
    </location>
</feature>
<feature type="compositionally biased region" description="Basic and acidic residues" evidence="6">
    <location>
        <begin position="904"/>
        <end position="921"/>
    </location>
</feature>
<dbReference type="GeneID" id="9578853"/>
<dbReference type="GO" id="GO:0005730">
    <property type="term" value="C:nucleolus"/>
    <property type="evidence" value="ECO:0007669"/>
    <property type="project" value="TreeGrafter"/>
</dbReference>
<feature type="compositionally biased region" description="Acidic residues" evidence="6">
    <location>
        <begin position="121"/>
        <end position="134"/>
    </location>
</feature>
<dbReference type="GO" id="GO:0006417">
    <property type="term" value="P:regulation of translation"/>
    <property type="evidence" value="ECO:0007669"/>
    <property type="project" value="TreeGrafter"/>
</dbReference>
<dbReference type="EMBL" id="ACYE01000201">
    <property type="protein sequence ID" value="EFE41362.1"/>
    <property type="molecule type" value="Genomic_DNA"/>
</dbReference>
<evidence type="ECO:0000256" key="4">
    <source>
        <dbReference type="ARBA" id="ARBA00022884"/>
    </source>
</evidence>
<dbReference type="GO" id="GO:0006364">
    <property type="term" value="P:rRNA processing"/>
    <property type="evidence" value="ECO:0007669"/>
    <property type="project" value="UniProtKB-KW"/>
</dbReference>
<keyword evidence="7" id="KW-1133">Transmembrane helix</keyword>
<organism evidence="9 10">
    <name type="scientific">Trichophyton verrucosum (strain HKI 0517)</name>
    <dbReference type="NCBI Taxonomy" id="663202"/>
    <lineage>
        <taxon>Eukaryota</taxon>
        <taxon>Fungi</taxon>
        <taxon>Dikarya</taxon>
        <taxon>Ascomycota</taxon>
        <taxon>Pezizomycotina</taxon>
        <taxon>Eurotiomycetes</taxon>
        <taxon>Eurotiomycetidae</taxon>
        <taxon>Onygenales</taxon>
        <taxon>Arthrodermataceae</taxon>
        <taxon>Trichophyton</taxon>
    </lineage>
</organism>
<dbReference type="HOGENOM" id="CLU_013994_1_0_1"/>
<keyword evidence="2" id="KW-0698">rRNA processing</keyword>
<keyword evidence="3" id="KW-0677">Repeat</keyword>
<gene>
    <name evidence="9" type="ORF">TRV_03928</name>
</gene>
<feature type="region of interest" description="Disordered" evidence="6">
    <location>
        <begin position="904"/>
        <end position="934"/>
    </location>
</feature>
<keyword evidence="7" id="KW-0472">Membrane</keyword>
<dbReference type="PANTHER" id="PTHR13389:SF0">
    <property type="entry name" value="PUMILIO HOMOLOG 3"/>
    <property type="match status" value="1"/>
</dbReference>
<dbReference type="InterPro" id="IPR012959">
    <property type="entry name" value="CPL_dom"/>
</dbReference>
<sequence length="934" mass="104954">MTTGSIFRYEAELHAHNSRSAVYPLLIRLQPSPTETKSYWQRPSSRKASRNLVDENEPFSISRESFDSYRRSFDISARSPVSQHSDIAASRTSLDSRLSRTTCPRTSTNGNSLEPPTDSNGVDDVEDPFEDVSLADDSKPKKRGLFSRFGDSPASQQTPGKHSFHFPGRRRDQRGHISFRPATYLPFPAAELRSPFTALQAFWLLPPFLFASSFSSFLLFFFLPLLHFFGKVAKMEMYISQEEDIIEIHLKELIFLEVVSAAGIYTMAGVKRRTDATEASLSKRTKSKSSAKPVEVKGKSKSKAAKVVELDSDEDMLDDDDDDDDDDEEEDDYEDGDEVDEKMEEEELSNESEKDAAKGNGNANGNAENKTSTSRESHAKQKALAQERKAARPNADAIARTKKIWERLRRKSHVPREERKKLVAELYGIITGRVKDFVFKHDSVRVIQTALKYANLEQRKNIAVELKGDYRSLAESKYAKFLLGKLLVHGDAEIRDLIIPEFFGHVKRLIRHPEASWILDDIYRTVATPVQKHKLLREWYGMEFTLMKDEISDETPSLPEILEKSPEKRAPILQHLHGMINQLIQKKTTGFTMLHDAMLQYFLSTKPGSEEATEFIELLKGDEEGDLAKNLAFTKSGARLMCLALAYSNAKDRKLLLRMYRDTVKLMSGDVHGHTVLLVAYEVVDDTKLTQKLLLSELLTQDDLVPRANDQLARIPILYSFAGKKNGWLITDTDRQILDEVCEIRSQTSKKDPEIRQRELVSAASPALLECITNNAAALAETSFGARFITEVLFDSTGDKTAALEAVAGLAEAEAAGDVLKSPNAGRMLKALVQGGRFNNATKKVEPVQPPLNFASLLYKHIKDNVQSWATEWNPFVVVALLESEEFDKRDELAATLKKSKKRLTELASKPKGDGEEKRDPASSAAKLLLDKIA</sequence>
<evidence type="ECO:0000259" key="8">
    <source>
        <dbReference type="PROSITE" id="PS50303"/>
    </source>
</evidence>